<evidence type="ECO:0000256" key="2">
    <source>
        <dbReference type="ARBA" id="ARBA00022692"/>
    </source>
</evidence>
<dbReference type="PANTHER" id="PTHR33048:SF47">
    <property type="entry name" value="INTEGRAL MEMBRANE PROTEIN-RELATED"/>
    <property type="match status" value="1"/>
</dbReference>
<organism evidence="9 10">
    <name type="scientific">Lojkania enalia</name>
    <dbReference type="NCBI Taxonomy" id="147567"/>
    <lineage>
        <taxon>Eukaryota</taxon>
        <taxon>Fungi</taxon>
        <taxon>Dikarya</taxon>
        <taxon>Ascomycota</taxon>
        <taxon>Pezizomycotina</taxon>
        <taxon>Dothideomycetes</taxon>
        <taxon>Pleosporomycetidae</taxon>
        <taxon>Pleosporales</taxon>
        <taxon>Pleosporales incertae sedis</taxon>
        <taxon>Lojkania</taxon>
    </lineage>
</organism>
<dbReference type="AlphaFoldDB" id="A0A9P4KEN7"/>
<comment type="caution">
    <text evidence="9">The sequence shown here is derived from an EMBL/GenBank/DDBJ whole genome shotgun (WGS) entry which is preliminary data.</text>
</comment>
<evidence type="ECO:0000256" key="4">
    <source>
        <dbReference type="ARBA" id="ARBA00023136"/>
    </source>
</evidence>
<feature type="transmembrane region" description="Helical" evidence="7">
    <location>
        <begin position="222"/>
        <end position="243"/>
    </location>
</feature>
<feature type="domain" description="Rhodopsin" evidence="8">
    <location>
        <begin position="35"/>
        <end position="288"/>
    </location>
</feature>
<feature type="transmembrane region" description="Helical" evidence="7">
    <location>
        <begin position="191"/>
        <end position="210"/>
    </location>
</feature>
<feature type="transmembrane region" description="Helical" evidence="7">
    <location>
        <begin position="263"/>
        <end position="287"/>
    </location>
</feature>
<dbReference type="InterPro" id="IPR052337">
    <property type="entry name" value="SAT4-like"/>
</dbReference>
<evidence type="ECO:0000313" key="10">
    <source>
        <dbReference type="Proteomes" id="UP000800093"/>
    </source>
</evidence>
<dbReference type="Pfam" id="PF20684">
    <property type="entry name" value="Fung_rhodopsin"/>
    <property type="match status" value="1"/>
</dbReference>
<feature type="transmembrane region" description="Helical" evidence="7">
    <location>
        <begin position="20"/>
        <end position="39"/>
    </location>
</feature>
<evidence type="ECO:0000256" key="1">
    <source>
        <dbReference type="ARBA" id="ARBA00004141"/>
    </source>
</evidence>
<feature type="transmembrane region" description="Helical" evidence="7">
    <location>
        <begin position="137"/>
        <end position="157"/>
    </location>
</feature>
<name>A0A9P4KEN7_9PLEO</name>
<dbReference type="Proteomes" id="UP000800093">
    <property type="component" value="Unassembled WGS sequence"/>
</dbReference>
<feature type="transmembrane region" description="Helical" evidence="7">
    <location>
        <begin position="103"/>
        <end position="125"/>
    </location>
</feature>
<dbReference type="PANTHER" id="PTHR33048">
    <property type="entry name" value="PTH11-LIKE INTEGRAL MEMBRANE PROTEIN (AFU_ORTHOLOGUE AFUA_5G11245)"/>
    <property type="match status" value="1"/>
</dbReference>
<dbReference type="OrthoDB" id="444631at2759"/>
<evidence type="ECO:0000256" key="6">
    <source>
        <dbReference type="SAM" id="MobiDB-lite"/>
    </source>
</evidence>
<evidence type="ECO:0000313" key="9">
    <source>
        <dbReference type="EMBL" id="KAF2267293.1"/>
    </source>
</evidence>
<proteinExistence type="inferred from homology"/>
<evidence type="ECO:0000259" key="8">
    <source>
        <dbReference type="Pfam" id="PF20684"/>
    </source>
</evidence>
<comment type="subcellular location">
    <subcellularLocation>
        <location evidence="1">Membrane</location>
        <topology evidence="1">Multi-pass membrane protein</topology>
    </subcellularLocation>
</comment>
<protein>
    <recommendedName>
        <fullName evidence="8">Rhodopsin domain-containing protein</fullName>
    </recommendedName>
</protein>
<keyword evidence="3 7" id="KW-1133">Transmembrane helix</keyword>
<feature type="region of interest" description="Disordered" evidence="6">
    <location>
        <begin position="367"/>
        <end position="393"/>
    </location>
</feature>
<gene>
    <name evidence="9" type="ORF">CC78DRAFT_566250</name>
</gene>
<keyword evidence="4 7" id="KW-0472">Membrane</keyword>
<feature type="compositionally biased region" description="Polar residues" evidence="6">
    <location>
        <begin position="383"/>
        <end position="393"/>
    </location>
</feature>
<dbReference type="EMBL" id="ML986592">
    <property type="protein sequence ID" value="KAF2267293.1"/>
    <property type="molecule type" value="Genomic_DNA"/>
</dbReference>
<feature type="transmembrane region" description="Helical" evidence="7">
    <location>
        <begin position="51"/>
        <end position="72"/>
    </location>
</feature>
<keyword evidence="10" id="KW-1185">Reference proteome</keyword>
<dbReference type="InterPro" id="IPR049326">
    <property type="entry name" value="Rhodopsin_dom_fungi"/>
</dbReference>
<dbReference type="GO" id="GO:0016020">
    <property type="term" value="C:membrane"/>
    <property type="evidence" value="ECO:0007669"/>
    <property type="project" value="UniProtKB-SubCell"/>
</dbReference>
<comment type="similarity">
    <text evidence="5">Belongs to the SAT4 family.</text>
</comment>
<evidence type="ECO:0000256" key="7">
    <source>
        <dbReference type="SAM" id="Phobius"/>
    </source>
</evidence>
<evidence type="ECO:0000256" key="3">
    <source>
        <dbReference type="ARBA" id="ARBA00022989"/>
    </source>
</evidence>
<keyword evidence="2 7" id="KW-0812">Transmembrane</keyword>
<reference evidence="10" key="1">
    <citation type="journal article" date="2020" name="Stud. Mycol.">
        <title>101 Dothideomycetes genomes: A test case for predicting lifestyles and emergence of pathogens.</title>
        <authorList>
            <person name="Haridas S."/>
            <person name="Albert R."/>
            <person name="Binder M."/>
            <person name="Bloem J."/>
            <person name="LaButti K."/>
            <person name="Salamov A."/>
            <person name="Andreopoulos B."/>
            <person name="Baker S."/>
            <person name="Barry K."/>
            <person name="Bills G."/>
            <person name="Bluhm B."/>
            <person name="Cannon C."/>
            <person name="Castanera R."/>
            <person name="Culley D."/>
            <person name="Daum C."/>
            <person name="Ezra D."/>
            <person name="Gonzalez J."/>
            <person name="Henrissat B."/>
            <person name="Kuo A."/>
            <person name="Liang C."/>
            <person name="Lipzen A."/>
            <person name="Lutzoni F."/>
            <person name="Magnuson J."/>
            <person name="Mondo S."/>
            <person name="Nolan M."/>
            <person name="Ohm R."/>
            <person name="Pangilinan J."/>
            <person name="Park H.-J."/>
            <person name="Ramirez L."/>
            <person name="Alfaro M."/>
            <person name="Sun H."/>
            <person name="Tritt A."/>
            <person name="Yoshinaga Y."/>
            <person name="Zwiers L.-H."/>
            <person name="Turgeon B."/>
            <person name="Goodwin S."/>
            <person name="Spatafora J."/>
            <person name="Crous P."/>
            <person name="Grigoriev I."/>
        </authorList>
    </citation>
    <scope>NUCLEOTIDE SEQUENCE [LARGE SCALE GENOMIC DNA]</scope>
    <source>
        <strain evidence="10">CBS 304.66</strain>
    </source>
</reference>
<accession>A0A9P4KEN7</accession>
<evidence type="ECO:0000256" key="5">
    <source>
        <dbReference type="ARBA" id="ARBA00038359"/>
    </source>
</evidence>
<sequence>MDFARVETSKPLLSLTAFQAVLWTGFSICFFACAVRLYIRWKCFHRFLVDDYVMMFALALQLSVAVLGETFLDDVYLIVEFENGERAPDKNFSNIMKRGLRGFGAALTISLVGITAVKLNFLLFFRRLGTQITSYYVIWWIILIFTLGCGGVNLGLMDYKCVFARDLVYVITKCAQRSAIKRYFDFQKTSVILDVVSDALIIYFPVAILWRVKIGLRKKIILSGTFGLVAFTIAVTIVRGSVFGGAYKSFDENKRQNLNMSWMWFWMFIEFSVAFLIACIVSFRALFAQREQRAYEKKMAQRQIAWQNSSTKRGTPRGLFERARYIHNSLLETFKTLETVDMELPAPESGRFSATFLTEIETAHLPKERATSSNDSGTRHSFEFNSNIPKLGT</sequence>